<keyword evidence="4 6" id="KW-1133">Transmembrane helix</keyword>
<keyword evidence="3 6" id="KW-0812">Transmembrane</keyword>
<dbReference type="Gene3D" id="3.30.70.120">
    <property type="match status" value="1"/>
</dbReference>
<dbReference type="InterPro" id="IPR003740">
    <property type="entry name" value="YitT"/>
</dbReference>
<dbReference type="Pfam" id="PF10035">
    <property type="entry name" value="DUF2179"/>
    <property type="match status" value="1"/>
</dbReference>
<keyword evidence="2" id="KW-1003">Cell membrane</keyword>
<evidence type="ECO:0000313" key="11">
    <source>
        <dbReference type="Proteomes" id="UP000039370"/>
    </source>
</evidence>
<dbReference type="GO" id="GO:0005886">
    <property type="term" value="C:plasma membrane"/>
    <property type="evidence" value="ECO:0007669"/>
    <property type="project" value="UniProtKB-SubCell"/>
</dbReference>
<dbReference type="InterPro" id="IPR051461">
    <property type="entry name" value="UPF0750_membrane"/>
</dbReference>
<accession>A0A0B7IEA9</accession>
<dbReference type="Proteomes" id="UP000243136">
    <property type="component" value="Chromosome"/>
</dbReference>
<dbReference type="GeneID" id="69580742"/>
<dbReference type="RefSeq" id="WP_013998385.1">
    <property type="nucleotide sequence ID" value="NZ_BOQI01000003.1"/>
</dbReference>
<dbReference type="Proteomes" id="UP000039370">
    <property type="component" value="Unassembled WGS sequence"/>
</dbReference>
<dbReference type="EMBL" id="CP022388">
    <property type="protein sequence ID" value="ATA91833.1"/>
    <property type="molecule type" value="Genomic_DNA"/>
</dbReference>
<evidence type="ECO:0000259" key="7">
    <source>
        <dbReference type="Pfam" id="PF10035"/>
    </source>
</evidence>
<proteinExistence type="predicted"/>
<evidence type="ECO:0000256" key="1">
    <source>
        <dbReference type="ARBA" id="ARBA00004651"/>
    </source>
</evidence>
<feature type="transmembrane region" description="Helical" evidence="6">
    <location>
        <begin position="85"/>
        <end position="102"/>
    </location>
</feature>
<dbReference type="InterPro" id="IPR015867">
    <property type="entry name" value="N-reg_PII/ATP_PRibTrfase_C"/>
</dbReference>
<feature type="transmembrane region" description="Helical" evidence="6">
    <location>
        <begin position="122"/>
        <end position="141"/>
    </location>
</feature>
<reference evidence="12 13" key="3">
    <citation type="submission" date="2017-06" db="EMBL/GenBank/DDBJ databases">
        <title>Capnocytophaga spp. assemblies.</title>
        <authorList>
            <person name="Gulvik C.A."/>
        </authorList>
    </citation>
    <scope>NUCLEOTIDE SEQUENCE [LARGE SCALE GENOMIC DNA]</scope>
    <source>
        <strain evidence="13">H3936</strain>
        <strain evidence="12">H5594</strain>
    </source>
</reference>
<evidence type="ECO:0000313" key="10">
    <source>
        <dbReference type="EMBL" id="CEN50211.1"/>
    </source>
</evidence>
<reference evidence="10 11" key="1">
    <citation type="submission" date="2015-01" db="EMBL/GenBank/DDBJ databases">
        <authorList>
            <person name="MANFREDI Pablo"/>
        </authorList>
    </citation>
    <scope>NUCLEOTIDE SEQUENCE [LARGE SCALE GENOMIC DNA]</scope>
    <source>
        <strain evidence="10 11">Cc11</strain>
    </source>
</reference>
<evidence type="ECO:0000313" key="9">
    <source>
        <dbReference type="EMBL" id="ATA94096.1"/>
    </source>
</evidence>
<protein>
    <submittedName>
        <fullName evidence="8">YitT family protein</fullName>
    </submittedName>
</protein>
<dbReference type="OMA" id="AQIIHKY"/>
<evidence type="ECO:0000313" key="8">
    <source>
        <dbReference type="EMBL" id="ATA91833.1"/>
    </source>
</evidence>
<sequence>MIKKSKTVTYLKSFYIKDFFTIIAGLALFTIGVTGFILPNKIVTGGLSGVAIIIKYVSDFEVWKTNLIANAFLLIIAYKAISKEFVFRALFGIGMLSLMFMFGENYLQPYFTENPWVSDSFLSVLVGGVFAGTGLGLVYSANGSTGGADIIGFLVTKYYRISLARIMLIVDVLVVISSYFILEKTEDSLEKTILGLVLLPLMWQMVEMVMNGARQSVQLFIFSKHYETIATHINTEINRGCTVVDGMGWYSKTPQKVIIVIARRTEATAIFRLVGSIDPEAFVTKANVSGVYGKGFDRLHK</sequence>
<dbReference type="EMBL" id="CDOK01000126">
    <property type="protein sequence ID" value="CEN50211.1"/>
    <property type="molecule type" value="Genomic_DNA"/>
</dbReference>
<dbReference type="InterPro" id="IPR019264">
    <property type="entry name" value="DUF2179"/>
</dbReference>
<reference evidence="8" key="2">
    <citation type="journal article" date="2017" name="Genome Announc.">
        <title>Twelve Complete Reference Genomes of Clinical Isolates in the Capnocytophaga Genus.</title>
        <authorList>
            <person name="Villarma A."/>
            <person name="Gulvik C.A."/>
            <person name="Rowe L.A."/>
            <person name="Sheth M."/>
            <person name="Juieng P."/>
            <person name="Nicholson A.C."/>
            <person name="Loparev V.N."/>
            <person name="McQuiston J.R."/>
        </authorList>
    </citation>
    <scope>NUCLEOTIDE SEQUENCE</scope>
    <source>
        <strain evidence="9">H3936</strain>
        <strain evidence="8">H5594</strain>
    </source>
</reference>
<gene>
    <name evidence="10" type="ORF">CCAN11_2110003</name>
    <name evidence="9" type="ORF">CGC54_07005</name>
    <name evidence="8" type="ORF">CGC56_06415</name>
</gene>
<dbReference type="Proteomes" id="UP000243753">
    <property type="component" value="Chromosome"/>
</dbReference>
<dbReference type="EMBL" id="CP022389">
    <property type="protein sequence ID" value="ATA94096.1"/>
    <property type="molecule type" value="Genomic_DNA"/>
</dbReference>
<evidence type="ECO:0000313" key="13">
    <source>
        <dbReference type="Proteomes" id="UP000243753"/>
    </source>
</evidence>
<comment type="subcellular location">
    <subcellularLocation>
        <location evidence="1">Cell membrane</location>
        <topology evidence="1">Multi-pass membrane protein</topology>
    </subcellularLocation>
</comment>
<dbReference type="PANTHER" id="PTHR33545:SF5">
    <property type="entry name" value="UPF0750 MEMBRANE PROTEIN YITT"/>
    <property type="match status" value="1"/>
</dbReference>
<feature type="transmembrane region" description="Helical" evidence="6">
    <location>
        <begin position="162"/>
        <end position="181"/>
    </location>
</feature>
<evidence type="ECO:0000313" key="12">
    <source>
        <dbReference type="Proteomes" id="UP000243136"/>
    </source>
</evidence>
<organism evidence="10 11">
    <name type="scientific">Capnocytophaga canimorsus</name>
    <dbReference type="NCBI Taxonomy" id="28188"/>
    <lineage>
        <taxon>Bacteria</taxon>
        <taxon>Pseudomonadati</taxon>
        <taxon>Bacteroidota</taxon>
        <taxon>Flavobacteriia</taxon>
        <taxon>Flavobacteriales</taxon>
        <taxon>Flavobacteriaceae</taxon>
        <taxon>Capnocytophaga</taxon>
    </lineage>
</organism>
<evidence type="ECO:0000256" key="4">
    <source>
        <dbReference type="ARBA" id="ARBA00022989"/>
    </source>
</evidence>
<dbReference type="AlphaFoldDB" id="A0A0B7IEA9"/>
<evidence type="ECO:0000256" key="6">
    <source>
        <dbReference type="SAM" id="Phobius"/>
    </source>
</evidence>
<dbReference type="PIRSF" id="PIRSF006483">
    <property type="entry name" value="Membrane_protein_YitT"/>
    <property type="match status" value="1"/>
</dbReference>
<feature type="domain" description="DUF2179" evidence="7">
    <location>
        <begin position="239"/>
        <end position="293"/>
    </location>
</feature>
<evidence type="ECO:0000256" key="2">
    <source>
        <dbReference type="ARBA" id="ARBA00022475"/>
    </source>
</evidence>
<evidence type="ECO:0000256" key="3">
    <source>
        <dbReference type="ARBA" id="ARBA00022692"/>
    </source>
</evidence>
<feature type="transmembrane region" description="Helical" evidence="6">
    <location>
        <begin position="20"/>
        <end position="42"/>
    </location>
</feature>
<dbReference type="CDD" id="cd16380">
    <property type="entry name" value="YitT_C"/>
    <property type="match status" value="1"/>
</dbReference>
<dbReference type="Pfam" id="PF02588">
    <property type="entry name" value="YitT_membrane"/>
    <property type="match status" value="1"/>
</dbReference>
<name>A0A0B7IEA9_9FLAO</name>
<keyword evidence="5 6" id="KW-0472">Membrane</keyword>
<evidence type="ECO:0000256" key="5">
    <source>
        <dbReference type="ARBA" id="ARBA00023136"/>
    </source>
</evidence>
<dbReference type="PANTHER" id="PTHR33545">
    <property type="entry name" value="UPF0750 MEMBRANE PROTEIN YITT-RELATED"/>
    <property type="match status" value="1"/>
</dbReference>